<dbReference type="InterPro" id="IPR027974">
    <property type="entry name" value="DUF4470"/>
</dbReference>
<dbReference type="eggNOG" id="ENOG502S1W1">
    <property type="taxonomic scope" value="Eukaryota"/>
</dbReference>
<evidence type="ECO:0000313" key="2">
    <source>
        <dbReference type="EMBL" id="EJD44615.1"/>
    </source>
</evidence>
<dbReference type="AlphaFoldDB" id="J0WXY1"/>
<dbReference type="InterPro" id="IPR011990">
    <property type="entry name" value="TPR-like_helical_dom_sf"/>
</dbReference>
<evidence type="ECO:0000259" key="1">
    <source>
        <dbReference type="Pfam" id="PF14737"/>
    </source>
</evidence>
<dbReference type="OMA" id="MERIRYD"/>
<gene>
    <name evidence="2" type="ORF">AURDEDRAFT_137443</name>
</gene>
<keyword evidence="3" id="KW-1185">Reference proteome</keyword>
<accession>J0WXY1</accession>
<dbReference type="Gene3D" id="1.25.40.10">
    <property type="entry name" value="Tetratricopeptide repeat domain"/>
    <property type="match status" value="1"/>
</dbReference>
<proteinExistence type="predicted"/>
<dbReference type="Pfam" id="PF14737">
    <property type="entry name" value="DUF4470"/>
    <property type="match status" value="1"/>
</dbReference>
<feature type="domain" description="DUF4470" evidence="1">
    <location>
        <begin position="193"/>
        <end position="281"/>
    </location>
</feature>
<name>J0WXY1_AURST</name>
<dbReference type="SUPFAM" id="SSF48452">
    <property type="entry name" value="TPR-like"/>
    <property type="match status" value="1"/>
</dbReference>
<sequence length="964" mass="107314">MAEKLKESGNAAFTAGRYEEAAKLYAQASTKAPGEPVYLSNLSAAQFELGDYGACATTILKTAPLLNNSTDALQRKLAHRLARSLCHGRMSSGLQSADHEAVDRFEAISRADAANADAGAVWDAWHTLAGADVNLLRAEGQQALIKQRLFKNMQASFGFEYYTVGQDDVESLLMSTTPPLPDIQLSKLDVGPLSELNFLVGGCGDSRHAFGTLIDIHQQMLGNAMRQSQKDAVSVHITLVDIHPTTVARVLLYLNVLSQLADALDTADEEEAVAAFLYIYMAPVIPGYVHTRITQAMQTIITQLETDSFPSWLVGPTDPAPVIASLRHWLGLKIDTRDYVSSVPVHIHRDIDEMLSGTMAGLQLSPEYLAMLRGNKGAQERSILQANLSLPEGHLRGLVPGGAKMSRAQLNKHVEQAVKKNIEYFTNRVARAGLRDEQKVYPKLKTIIPSHSLREKYHKPMHQLAQDVRAMMINPYELRDPPTGLPTQAALNAALAHMYKEWRANPLSFVRPDRNMPRQNASGYPDSTWDVHGLITGFDDILKKRIPGYLDDEKELAKHLDAQTFARGALFFRRTARAFKALRGRLKFEVVASDVYAWLEKCRLGLARPAGSMCPSKYTRMWLSNVPDYGGGPLNVAVYCAPCFQSLTASGATFNILLNTGTWKNMEHYNYHYSLMNIRDMPRVVGCVLNSRTANDNLSISLPNESQRKDIAPRPELTRWLVRLFLNLIFHGKSGLHQTGARVDTPNTLAFFLRVLIHLHSFVGVPGHFLAETLQGFLADKVASDARPYTGYLPIVPQPAGPVRKLHLAPWLAELRALVAQVRGALPFYVSLELRQEDLATCEAPFSMQDDFMQGSSMRQPALALLLYSRRIDPRRLHEVYERMLDGERVADAHVFTGFEIDRPKKTVRWVMEAQKLRAAHSAGWGLTIFRLESMRIASSLVPSTSWILPPDLFAEDLEAEPLD</sequence>
<protein>
    <recommendedName>
        <fullName evidence="1">DUF4470 domain-containing protein</fullName>
    </recommendedName>
</protein>
<dbReference type="KEGG" id="adl:AURDEDRAFT_137443"/>
<evidence type="ECO:0000313" key="3">
    <source>
        <dbReference type="Proteomes" id="UP000006514"/>
    </source>
</evidence>
<reference evidence="3" key="1">
    <citation type="journal article" date="2012" name="Science">
        <title>The Paleozoic origin of enzymatic lignin decomposition reconstructed from 31 fungal genomes.</title>
        <authorList>
            <person name="Floudas D."/>
            <person name="Binder M."/>
            <person name="Riley R."/>
            <person name="Barry K."/>
            <person name="Blanchette R.A."/>
            <person name="Henrissat B."/>
            <person name="Martinez A.T."/>
            <person name="Otillar R."/>
            <person name="Spatafora J.W."/>
            <person name="Yadav J.S."/>
            <person name="Aerts A."/>
            <person name="Benoit I."/>
            <person name="Boyd A."/>
            <person name="Carlson A."/>
            <person name="Copeland A."/>
            <person name="Coutinho P.M."/>
            <person name="de Vries R.P."/>
            <person name="Ferreira P."/>
            <person name="Findley K."/>
            <person name="Foster B."/>
            <person name="Gaskell J."/>
            <person name="Glotzer D."/>
            <person name="Gorecki P."/>
            <person name="Heitman J."/>
            <person name="Hesse C."/>
            <person name="Hori C."/>
            <person name="Igarashi K."/>
            <person name="Jurgens J.A."/>
            <person name="Kallen N."/>
            <person name="Kersten P."/>
            <person name="Kohler A."/>
            <person name="Kuees U."/>
            <person name="Kumar T.K.A."/>
            <person name="Kuo A."/>
            <person name="LaButti K."/>
            <person name="Larrondo L.F."/>
            <person name="Lindquist E."/>
            <person name="Ling A."/>
            <person name="Lombard V."/>
            <person name="Lucas S."/>
            <person name="Lundell T."/>
            <person name="Martin R."/>
            <person name="McLaughlin D.J."/>
            <person name="Morgenstern I."/>
            <person name="Morin E."/>
            <person name="Murat C."/>
            <person name="Nagy L.G."/>
            <person name="Nolan M."/>
            <person name="Ohm R.A."/>
            <person name="Patyshakuliyeva A."/>
            <person name="Rokas A."/>
            <person name="Ruiz-Duenas F.J."/>
            <person name="Sabat G."/>
            <person name="Salamov A."/>
            <person name="Samejima M."/>
            <person name="Schmutz J."/>
            <person name="Slot J.C."/>
            <person name="St John F."/>
            <person name="Stenlid J."/>
            <person name="Sun H."/>
            <person name="Sun S."/>
            <person name="Syed K."/>
            <person name="Tsang A."/>
            <person name="Wiebenga A."/>
            <person name="Young D."/>
            <person name="Pisabarro A."/>
            <person name="Eastwood D.C."/>
            <person name="Martin F."/>
            <person name="Cullen D."/>
            <person name="Grigoriev I.V."/>
            <person name="Hibbett D.S."/>
        </authorList>
    </citation>
    <scope>NUCLEOTIDE SEQUENCE [LARGE SCALE GENOMIC DNA]</scope>
    <source>
        <strain evidence="3">TFB10046</strain>
    </source>
</reference>
<dbReference type="Proteomes" id="UP000006514">
    <property type="component" value="Unassembled WGS sequence"/>
</dbReference>
<dbReference type="EMBL" id="JH687770">
    <property type="protein sequence ID" value="EJD44615.1"/>
    <property type="molecule type" value="Genomic_DNA"/>
</dbReference>
<organism evidence="2 3">
    <name type="scientific">Auricularia subglabra (strain TFB-10046 / SS5)</name>
    <name type="common">White-rot fungus</name>
    <name type="synonym">Auricularia delicata (strain TFB10046)</name>
    <dbReference type="NCBI Taxonomy" id="717982"/>
    <lineage>
        <taxon>Eukaryota</taxon>
        <taxon>Fungi</taxon>
        <taxon>Dikarya</taxon>
        <taxon>Basidiomycota</taxon>
        <taxon>Agaricomycotina</taxon>
        <taxon>Agaricomycetes</taxon>
        <taxon>Auriculariales</taxon>
        <taxon>Auriculariaceae</taxon>
        <taxon>Auricularia</taxon>
    </lineage>
</organism>
<dbReference type="InParanoid" id="J0WXY1"/>
<dbReference type="OrthoDB" id="2423701at2759"/>